<reference evidence="2" key="1">
    <citation type="journal article" date="2022" name="Int. J. Mol. Sci.">
        <title>Draft Genome of Tanacetum Coccineum: Genomic Comparison of Closely Related Tanacetum-Family Plants.</title>
        <authorList>
            <person name="Yamashiro T."/>
            <person name="Shiraishi A."/>
            <person name="Nakayama K."/>
            <person name="Satake H."/>
        </authorList>
    </citation>
    <scope>NUCLEOTIDE SEQUENCE</scope>
</reference>
<reference evidence="2" key="2">
    <citation type="submission" date="2022-01" db="EMBL/GenBank/DDBJ databases">
        <authorList>
            <person name="Yamashiro T."/>
            <person name="Shiraishi A."/>
            <person name="Satake H."/>
            <person name="Nakayama K."/>
        </authorList>
    </citation>
    <scope>NUCLEOTIDE SEQUENCE</scope>
</reference>
<dbReference type="PANTHER" id="PTHR31569">
    <property type="entry name" value="SWIM-TYPE DOMAIN-CONTAINING PROTEIN"/>
    <property type="match status" value="1"/>
</dbReference>
<dbReference type="Proteomes" id="UP001151760">
    <property type="component" value="Unassembled WGS sequence"/>
</dbReference>
<name>A0ABQ5IG21_9ASTR</name>
<dbReference type="PANTHER" id="PTHR31569:SF4">
    <property type="entry name" value="SWIM-TYPE DOMAIN-CONTAINING PROTEIN"/>
    <property type="match status" value="1"/>
</dbReference>
<dbReference type="EMBL" id="BQNB010020739">
    <property type="protein sequence ID" value="GJT99111.1"/>
    <property type="molecule type" value="Genomic_DNA"/>
</dbReference>
<evidence type="ECO:0000313" key="2">
    <source>
        <dbReference type="EMBL" id="GJT99111.1"/>
    </source>
</evidence>
<evidence type="ECO:0000256" key="1">
    <source>
        <dbReference type="SAM" id="MobiDB-lite"/>
    </source>
</evidence>
<organism evidence="2 3">
    <name type="scientific">Tanacetum coccineum</name>
    <dbReference type="NCBI Taxonomy" id="301880"/>
    <lineage>
        <taxon>Eukaryota</taxon>
        <taxon>Viridiplantae</taxon>
        <taxon>Streptophyta</taxon>
        <taxon>Embryophyta</taxon>
        <taxon>Tracheophyta</taxon>
        <taxon>Spermatophyta</taxon>
        <taxon>Magnoliopsida</taxon>
        <taxon>eudicotyledons</taxon>
        <taxon>Gunneridae</taxon>
        <taxon>Pentapetalae</taxon>
        <taxon>asterids</taxon>
        <taxon>campanulids</taxon>
        <taxon>Asterales</taxon>
        <taxon>Asteraceae</taxon>
        <taxon>Asteroideae</taxon>
        <taxon>Anthemideae</taxon>
        <taxon>Anthemidinae</taxon>
        <taxon>Tanacetum</taxon>
    </lineage>
</organism>
<sequence length="256" mass="29435">MACLRSVMDGYMLPRVIVKDRELALMNAHDTAFPNAKGLLCRWHINRSGTNRFLHFGNQTTNRVESQHAKLKLYLDSTQCDWLTAVSYIHEVVNSQEETIHSSLEHSKIVIRHRYNVPIFTNLNKRISLHALDILFEEYERCVDGDDDLGCQVKVEVENFNKEFKKKSRAGKKSLLRKMKEITMPSETSLSEPATQKAIGGRSSFKRAPADQPSQMQEPARYNFSSMPSFVGKDDFMNQKPRSVAYIDQFSSMFHP</sequence>
<evidence type="ECO:0000313" key="3">
    <source>
        <dbReference type="Proteomes" id="UP001151760"/>
    </source>
</evidence>
<proteinExistence type="predicted"/>
<dbReference type="InterPro" id="IPR052579">
    <property type="entry name" value="Zinc_finger_SWIM"/>
</dbReference>
<comment type="caution">
    <text evidence="2">The sequence shown here is derived from an EMBL/GenBank/DDBJ whole genome shotgun (WGS) entry which is preliminary data.</text>
</comment>
<feature type="region of interest" description="Disordered" evidence="1">
    <location>
        <begin position="182"/>
        <end position="222"/>
    </location>
</feature>
<keyword evidence="3" id="KW-1185">Reference proteome</keyword>
<gene>
    <name evidence="2" type="ORF">Tco_1094629</name>
</gene>
<accession>A0ABQ5IG21</accession>
<protein>
    <submittedName>
        <fullName evidence="2">FAR-RED impaired response 1-like protein</fullName>
    </submittedName>
</protein>
<feature type="compositionally biased region" description="Polar residues" evidence="1">
    <location>
        <begin position="185"/>
        <end position="194"/>
    </location>
</feature>
<feature type="compositionally biased region" description="Polar residues" evidence="1">
    <location>
        <begin position="212"/>
        <end position="222"/>
    </location>
</feature>